<dbReference type="Proteomes" id="UP001198571">
    <property type="component" value="Unassembled WGS sequence"/>
</dbReference>
<sequence>MTLLDVKNLTVSFAQDGRQIEAVKGVSFSVNRGETVALVGESGSGKSVTALSTLKLLADNATVGGQILWQGRDIATLPERELRRMRGDDISFIFQEPMTSLNPLHTIERQITESLELHQGLRGAKARARVIDLLTKVGIRDPESRLSAWPHQLSGGQRQRVMIAMALANGPELLIADEPTTALDVTIQAQILELLADLKKSEGLSLLFITHDLNIVRRIADRVCVMQGGVIVEQGTAEEVFGNPQHPYTQKLLAAEARGIPDPVPESAPVVLSAEHLKVWFPITKGFFKRVTGHVKAVNDASLSIRAGETLGVVGESGSGKTTLALALMRLIGSEGPVVFMGQKISGLAGSALRDLRRDLQIVFQDPFGSLSPRMTAGQIIAEGLGVHGVEPGRNREEMVAEIMREVGLDPAMMTRYPHEFSGGQRQRIAIARAMILRPKLVVLDEPTSALDMTVQVQIVELLRDLQRKYGLAYLFISHDLRVIRAMSHQVMVMRAGDVVEAGTTGQIFTSPATDYTRALMKAAFGDLQLAAEEGAPV</sequence>
<dbReference type="InterPro" id="IPR013563">
    <property type="entry name" value="Oligopep_ABC_C"/>
</dbReference>
<comment type="similarity">
    <text evidence="2">Belongs to the ABC transporter superfamily.</text>
</comment>
<comment type="subcellular location">
    <subcellularLocation>
        <location evidence="1">Cell inner membrane</location>
        <topology evidence="1">Peripheral membrane protein</topology>
    </subcellularLocation>
</comment>
<dbReference type="InterPro" id="IPR027417">
    <property type="entry name" value="P-loop_NTPase"/>
</dbReference>
<dbReference type="InterPro" id="IPR017871">
    <property type="entry name" value="ABC_transporter-like_CS"/>
</dbReference>
<feature type="domain" description="ABC transporter" evidence="6">
    <location>
        <begin position="4"/>
        <end position="253"/>
    </location>
</feature>
<dbReference type="SUPFAM" id="SSF52540">
    <property type="entry name" value="P-loop containing nucleoside triphosphate hydrolases"/>
    <property type="match status" value="2"/>
</dbReference>
<dbReference type="PANTHER" id="PTHR43776">
    <property type="entry name" value="TRANSPORT ATP-BINDING PROTEIN"/>
    <property type="match status" value="1"/>
</dbReference>
<dbReference type="EMBL" id="JACDXX010000004">
    <property type="protein sequence ID" value="MCB5409526.1"/>
    <property type="molecule type" value="Genomic_DNA"/>
</dbReference>
<dbReference type="Pfam" id="PF08352">
    <property type="entry name" value="oligo_HPY"/>
    <property type="match status" value="2"/>
</dbReference>
<dbReference type="GO" id="GO:0005524">
    <property type="term" value="F:ATP binding"/>
    <property type="evidence" value="ECO:0007669"/>
    <property type="project" value="UniProtKB-KW"/>
</dbReference>
<feature type="domain" description="ABC transporter" evidence="6">
    <location>
        <begin position="282"/>
        <end position="521"/>
    </location>
</feature>
<evidence type="ECO:0000256" key="2">
    <source>
        <dbReference type="ARBA" id="ARBA00005417"/>
    </source>
</evidence>
<evidence type="ECO:0000256" key="3">
    <source>
        <dbReference type="ARBA" id="ARBA00022448"/>
    </source>
</evidence>
<keyword evidence="3" id="KW-0813">Transport</keyword>
<protein>
    <submittedName>
        <fullName evidence="7">ABC transporter ATP-binding protein</fullName>
    </submittedName>
</protein>
<proteinExistence type="inferred from homology"/>
<organism evidence="7 8">
    <name type="scientific">Pseudogemmobacter faecipullorum</name>
    <dbReference type="NCBI Taxonomy" id="2755041"/>
    <lineage>
        <taxon>Bacteria</taxon>
        <taxon>Pseudomonadati</taxon>
        <taxon>Pseudomonadota</taxon>
        <taxon>Alphaproteobacteria</taxon>
        <taxon>Rhodobacterales</taxon>
        <taxon>Paracoccaceae</taxon>
        <taxon>Pseudogemmobacter</taxon>
    </lineage>
</organism>
<dbReference type="NCBIfam" id="NF008453">
    <property type="entry name" value="PRK11308.1"/>
    <property type="match status" value="2"/>
</dbReference>
<dbReference type="PANTHER" id="PTHR43776:SF7">
    <property type="entry name" value="D,D-DIPEPTIDE TRANSPORT ATP-BINDING PROTEIN DDPF-RELATED"/>
    <property type="match status" value="1"/>
</dbReference>
<evidence type="ECO:0000256" key="1">
    <source>
        <dbReference type="ARBA" id="ARBA00004417"/>
    </source>
</evidence>
<gene>
    <name evidence="7" type="ORF">H0485_05855</name>
</gene>
<keyword evidence="5 7" id="KW-0067">ATP-binding</keyword>
<accession>A0ABS8CJI9</accession>
<evidence type="ECO:0000313" key="7">
    <source>
        <dbReference type="EMBL" id="MCB5409526.1"/>
    </source>
</evidence>
<dbReference type="Pfam" id="PF00005">
    <property type="entry name" value="ABC_tran"/>
    <property type="match status" value="2"/>
</dbReference>
<evidence type="ECO:0000256" key="4">
    <source>
        <dbReference type="ARBA" id="ARBA00022741"/>
    </source>
</evidence>
<keyword evidence="4" id="KW-0547">Nucleotide-binding</keyword>
<dbReference type="CDD" id="cd03257">
    <property type="entry name" value="ABC_NikE_OppD_transporters"/>
    <property type="match status" value="2"/>
</dbReference>
<evidence type="ECO:0000313" key="8">
    <source>
        <dbReference type="Proteomes" id="UP001198571"/>
    </source>
</evidence>
<dbReference type="InterPro" id="IPR050319">
    <property type="entry name" value="ABC_transp_ATP-bind"/>
</dbReference>
<dbReference type="SMART" id="SM00382">
    <property type="entry name" value="AAA"/>
    <property type="match status" value="2"/>
</dbReference>
<dbReference type="InterPro" id="IPR003593">
    <property type="entry name" value="AAA+_ATPase"/>
</dbReference>
<dbReference type="PROSITE" id="PS50893">
    <property type="entry name" value="ABC_TRANSPORTER_2"/>
    <property type="match status" value="2"/>
</dbReference>
<dbReference type="PROSITE" id="PS00211">
    <property type="entry name" value="ABC_TRANSPORTER_1"/>
    <property type="match status" value="2"/>
</dbReference>
<name>A0ABS8CJI9_9RHOB</name>
<dbReference type="RefSeq" id="WP_226934431.1">
    <property type="nucleotide sequence ID" value="NZ_JACDXX010000004.1"/>
</dbReference>
<dbReference type="Gene3D" id="3.40.50.300">
    <property type="entry name" value="P-loop containing nucleotide triphosphate hydrolases"/>
    <property type="match status" value="2"/>
</dbReference>
<comment type="caution">
    <text evidence="7">The sequence shown here is derived from an EMBL/GenBank/DDBJ whole genome shotgun (WGS) entry which is preliminary data.</text>
</comment>
<evidence type="ECO:0000259" key="6">
    <source>
        <dbReference type="PROSITE" id="PS50893"/>
    </source>
</evidence>
<dbReference type="NCBIfam" id="NF007739">
    <property type="entry name" value="PRK10419.1"/>
    <property type="match status" value="2"/>
</dbReference>
<reference evidence="7 8" key="1">
    <citation type="submission" date="2020-07" db="EMBL/GenBank/DDBJ databases">
        <title>Pseudogemmobacter sp. nov., isolated from poultry manure in Taiwan.</title>
        <authorList>
            <person name="Lin S.-Y."/>
            <person name="Tang Y.-S."/>
            <person name="Young C.-C."/>
        </authorList>
    </citation>
    <scope>NUCLEOTIDE SEQUENCE [LARGE SCALE GENOMIC DNA]</scope>
    <source>
        <strain evidence="7 8">CC-YST710</strain>
    </source>
</reference>
<keyword evidence="8" id="KW-1185">Reference proteome</keyword>
<evidence type="ECO:0000256" key="5">
    <source>
        <dbReference type="ARBA" id="ARBA00022840"/>
    </source>
</evidence>
<dbReference type="InterPro" id="IPR003439">
    <property type="entry name" value="ABC_transporter-like_ATP-bd"/>
</dbReference>